<evidence type="ECO:0000313" key="2">
    <source>
        <dbReference type="EMBL" id="OGG05272.1"/>
    </source>
</evidence>
<proteinExistence type="predicted"/>
<reference evidence="2 3" key="1">
    <citation type="journal article" date="2016" name="Nat. Commun.">
        <title>Thousands of microbial genomes shed light on interconnected biogeochemical processes in an aquifer system.</title>
        <authorList>
            <person name="Anantharaman K."/>
            <person name="Brown C.T."/>
            <person name="Hug L.A."/>
            <person name="Sharon I."/>
            <person name="Castelle C.J."/>
            <person name="Probst A.J."/>
            <person name="Thomas B.C."/>
            <person name="Singh A."/>
            <person name="Wilkins M.J."/>
            <person name="Karaoz U."/>
            <person name="Brodie E.L."/>
            <person name="Williams K.H."/>
            <person name="Hubbard S.S."/>
            <person name="Banfield J.F."/>
        </authorList>
    </citation>
    <scope>NUCLEOTIDE SEQUENCE [LARGE SCALE GENOMIC DNA]</scope>
</reference>
<dbReference type="InterPro" id="IPR045425">
    <property type="entry name" value="DUF6508"/>
</dbReference>
<evidence type="ECO:0000313" key="3">
    <source>
        <dbReference type="Proteomes" id="UP000179129"/>
    </source>
</evidence>
<sequence>MGITSENSTVFLEHAAAVLDFLPVFENPDFVSGRLALKPGELPLWNYNDKLLAFIKVLYDNRWITDFDWTEWQAEARKYWEEPGLIAEADVTSLRRLLTLHVRKDRFCDGHLAAAVEQGQIAAILKRIAELKESSAFKSRPNIRSGAANSSSAGGHGNGKR</sequence>
<accession>A0A1F5YZE6</accession>
<protein>
    <submittedName>
        <fullName evidence="2">Uncharacterized protein</fullName>
    </submittedName>
</protein>
<comment type="caution">
    <text evidence="2">The sequence shown here is derived from an EMBL/GenBank/DDBJ whole genome shotgun (WGS) entry which is preliminary data.</text>
</comment>
<dbReference type="Pfam" id="PF20118">
    <property type="entry name" value="DUF6508"/>
    <property type="match status" value="1"/>
</dbReference>
<organism evidence="2 3">
    <name type="scientific">Candidatus Glassbacteria bacterium RIFCSPLOWO2_12_FULL_58_11</name>
    <dbReference type="NCBI Taxonomy" id="1817867"/>
    <lineage>
        <taxon>Bacteria</taxon>
        <taxon>Candidatus Glassiibacteriota</taxon>
    </lineage>
</organism>
<dbReference type="Proteomes" id="UP000179129">
    <property type="component" value="Unassembled WGS sequence"/>
</dbReference>
<gene>
    <name evidence="2" type="ORF">A3F83_12925</name>
</gene>
<dbReference type="EMBL" id="MFIX01000070">
    <property type="protein sequence ID" value="OGG05272.1"/>
    <property type="molecule type" value="Genomic_DNA"/>
</dbReference>
<dbReference type="AlphaFoldDB" id="A0A1F5YZE6"/>
<name>A0A1F5YZE6_9BACT</name>
<dbReference type="STRING" id="1817867.A3F83_12925"/>
<evidence type="ECO:0000256" key="1">
    <source>
        <dbReference type="SAM" id="MobiDB-lite"/>
    </source>
</evidence>
<feature type="region of interest" description="Disordered" evidence="1">
    <location>
        <begin position="135"/>
        <end position="161"/>
    </location>
</feature>